<name>A0ABW2ZPB8_9MICO</name>
<dbReference type="PANTHER" id="PTHR43179">
    <property type="entry name" value="RHAMNOSYLTRANSFERASE WBBL"/>
    <property type="match status" value="1"/>
</dbReference>
<organism evidence="1 2">
    <name type="scientific">Microbacterium koreense</name>
    <dbReference type="NCBI Taxonomy" id="323761"/>
    <lineage>
        <taxon>Bacteria</taxon>
        <taxon>Bacillati</taxon>
        <taxon>Actinomycetota</taxon>
        <taxon>Actinomycetes</taxon>
        <taxon>Micrococcales</taxon>
        <taxon>Microbacteriaceae</taxon>
        <taxon>Microbacterium</taxon>
    </lineage>
</organism>
<dbReference type="PANTHER" id="PTHR43179:SF7">
    <property type="entry name" value="RHAMNOSYLTRANSFERASE WBBL"/>
    <property type="match status" value="1"/>
</dbReference>
<keyword evidence="2" id="KW-1185">Reference proteome</keyword>
<dbReference type="EMBL" id="JBHTIM010000001">
    <property type="protein sequence ID" value="MFD0780356.1"/>
    <property type="molecule type" value="Genomic_DNA"/>
</dbReference>
<dbReference type="RefSeq" id="WP_378750824.1">
    <property type="nucleotide sequence ID" value="NZ_JBHSSV010000003.1"/>
</dbReference>
<evidence type="ECO:0000313" key="2">
    <source>
        <dbReference type="Proteomes" id="UP001597042"/>
    </source>
</evidence>
<dbReference type="GO" id="GO:0016757">
    <property type="term" value="F:glycosyltransferase activity"/>
    <property type="evidence" value="ECO:0007669"/>
    <property type="project" value="UniProtKB-KW"/>
</dbReference>
<dbReference type="EC" id="2.4.-.-" evidence="1"/>
<dbReference type="Gene3D" id="3.90.550.10">
    <property type="entry name" value="Spore Coat Polysaccharide Biosynthesis Protein SpsA, Chain A"/>
    <property type="match status" value="1"/>
</dbReference>
<keyword evidence="1" id="KW-0328">Glycosyltransferase</keyword>
<dbReference type="SUPFAM" id="SSF53448">
    <property type="entry name" value="Nucleotide-diphospho-sugar transferases"/>
    <property type="match status" value="1"/>
</dbReference>
<evidence type="ECO:0000313" key="1">
    <source>
        <dbReference type="EMBL" id="MFD0780356.1"/>
    </source>
</evidence>
<dbReference type="InterPro" id="IPR029044">
    <property type="entry name" value="Nucleotide-diphossugar_trans"/>
</dbReference>
<comment type="caution">
    <text evidence="1">The sequence shown here is derived from an EMBL/GenBank/DDBJ whole genome shotgun (WGS) entry which is preliminary data.</text>
</comment>
<reference evidence="2" key="1">
    <citation type="journal article" date="2019" name="Int. J. Syst. Evol. Microbiol.">
        <title>The Global Catalogue of Microorganisms (GCM) 10K type strain sequencing project: providing services to taxonomists for standard genome sequencing and annotation.</title>
        <authorList>
            <consortium name="The Broad Institute Genomics Platform"/>
            <consortium name="The Broad Institute Genome Sequencing Center for Infectious Disease"/>
            <person name="Wu L."/>
            <person name="Ma J."/>
        </authorList>
    </citation>
    <scope>NUCLEOTIDE SEQUENCE [LARGE SCALE GENOMIC DNA]</scope>
    <source>
        <strain evidence="2">CCUG 50754</strain>
    </source>
</reference>
<gene>
    <name evidence="1" type="ORF">ACFQZV_03450</name>
</gene>
<dbReference type="Pfam" id="PF13641">
    <property type="entry name" value="Glyco_tranf_2_3"/>
    <property type="match status" value="1"/>
</dbReference>
<keyword evidence="1" id="KW-0808">Transferase</keyword>
<protein>
    <submittedName>
        <fullName evidence="1">Glycosyltransferase family 2 protein</fullName>
        <ecNumber evidence="1">2.4.-.-</ecNumber>
    </submittedName>
</protein>
<sequence>MAERGARARDLAVVVVNYGSHEIVERNLRRTLEGDSVGHVVVVDNLSTTTERARIAAVCDANGWDLIAQPDNDGFGGGNNVGAAHAIERGAREILFINPDAYLEPGGARRLQEQVRADPMLQLSPEVVRPGGAIYAAEMHLHLRFGESRSARRTAPEAPADSLRTWVSGACFMMSAELWETVGGFDDDYFLYWEDVDLSRRVELAGGRVRSDPAVQAVHDEGATHRATEAVRVKSPIYYFYNCRNRLVYATKMLSPAESRRWLWLTPYASYRILLQGGRRQFVHPRLNLIPAIRGSWSGVRYWWARRRRDGRQKRP</sequence>
<dbReference type="Proteomes" id="UP001597042">
    <property type="component" value="Unassembled WGS sequence"/>
</dbReference>
<accession>A0ABW2ZPB8</accession>
<proteinExistence type="predicted"/>